<dbReference type="InterPro" id="IPR029030">
    <property type="entry name" value="Caspase-like_dom_sf"/>
</dbReference>
<dbReference type="SUPFAM" id="SSF47090">
    <property type="entry name" value="PGBD-like"/>
    <property type="match status" value="1"/>
</dbReference>
<dbReference type="InterPro" id="IPR011600">
    <property type="entry name" value="Pept_C14_caspase"/>
</dbReference>
<dbReference type="InterPro" id="IPR002477">
    <property type="entry name" value="Peptidoglycan-bd-like"/>
</dbReference>
<dbReference type="AlphaFoldDB" id="A0A7H0HNG2"/>
<dbReference type="InterPro" id="IPR036779">
    <property type="entry name" value="LysM_dom_sf"/>
</dbReference>
<dbReference type="GO" id="GO:0006508">
    <property type="term" value="P:proteolysis"/>
    <property type="evidence" value="ECO:0007669"/>
    <property type="project" value="InterPro"/>
</dbReference>
<evidence type="ECO:0000259" key="2">
    <source>
        <dbReference type="PROSITE" id="PS51782"/>
    </source>
</evidence>
<gene>
    <name evidence="3" type="ORF">IAG43_03485</name>
</gene>
<dbReference type="Pfam" id="PF01471">
    <property type="entry name" value="PG_binding_1"/>
    <property type="match status" value="1"/>
</dbReference>
<dbReference type="Gene3D" id="1.10.101.10">
    <property type="entry name" value="PGBD-like superfamily/PGBD"/>
    <property type="match status" value="1"/>
</dbReference>
<protein>
    <submittedName>
        <fullName evidence="3">LysM peptidoglycan-binding domain-containing protein</fullName>
    </submittedName>
</protein>
<sequence>MHDPAPASRAVLIGAGTFAALDDLPAVQANVPALRSLFGDPVLHVAAEHCQTLVDPASPRVVSAAVRAAAREATDTLLVYYAGHGLIDPGTGLLHLAVPDSDRDSVFDTAVPYEWIKRSIETSGAARRIVILDCCYSARAFGVQSESVAALAEIDGTYLMAAAAETAVALSPPGEPHTAFTGELLDVLRGGVASPNKFLDLDAVFDQLARRLQRKGRPRPQSLCRNSLGSWPFARNNAYQPAPEGHTPIPDVARALDASRTVAVPVLVAQIGTLSEHRPATATEMVHTALQHRPVADLVRLFVALFQAGRQRHIEAALPAFVAARTVQECADLLEQLLVTPAEEGAVALLRLTAELKSAAETVRLATILIRTGLREHATALLSAFAVTRGLDETLDLADLACRGELDAFLEPVMRALAQHRLIADVIHLFEGMHEQQHTRHALELITSAARSRTATDTAEMITWLYRDGHRRIAEDIFHTGIRHRGPEHTGELIAALQLVRLTDAAALGRRLAVQNSTVTETSQLITHLLAVGQHQHALAAALEAARLRTGAEFVEITRTLDASSGRQGMPALLDEAVRTSAPDDVAHLVQVLDEAGQITNAAHVLWNTVRDRPPGHTGTMLSHLDAGRSPFTADTALPMLWRTHPPLDIAHLARAFDTILPVKADLVCSVDDRSVADVTALIASLETLSAGIRTNRVLDAVVRDWDAYRQARLVIALEERSLTGCAQRLEHDARRPREVAEALKSLRSAQQETVWQALTFWWPGNGGLDRRRRAPSSHDHAVYVVKDDDTVYSIATRYGVRWASIVEANDLPVPFDLRAGQRLRIAFESEGNRFVPPPFPRRLLPGRTHPGVRQFQAVLKQAGYLPGWVVDSDHYGTATSQAVARFNKEHGLSQGPSHWPDTVITHRGWDLLHRIARGKLLHTHQAADDPDASPPQLWSGPIATDHQS</sequence>
<evidence type="ECO:0000313" key="4">
    <source>
        <dbReference type="Proteomes" id="UP000516230"/>
    </source>
</evidence>
<dbReference type="PROSITE" id="PS51782">
    <property type="entry name" value="LYSM"/>
    <property type="match status" value="1"/>
</dbReference>
<dbReference type="Proteomes" id="UP000516230">
    <property type="component" value="Chromosome"/>
</dbReference>
<dbReference type="InterPro" id="IPR018392">
    <property type="entry name" value="LysM"/>
</dbReference>
<dbReference type="SUPFAM" id="SSF54106">
    <property type="entry name" value="LysM domain"/>
    <property type="match status" value="1"/>
</dbReference>
<reference evidence="3 4" key="1">
    <citation type="submission" date="2020-08" db="EMBL/GenBank/DDBJ databases">
        <title>A novel species.</title>
        <authorList>
            <person name="Gao J."/>
        </authorList>
    </citation>
    <scope>NUCLEOTIDE SEQUENCE [LARGE SCALE GENOMIC DNA]</scope>
    <source>
        <strain evidence="3 4">CRPJ-33</strain>
    </source>
</reference>
<evidence type="ECO:0000313" key="3">
    <source>
        <dbReference type="EMBL" id="QNP62078.1"/>
    </source>
</evidence>
<dbReference type="CDD" id="cd00118">
    <property type="entry name" value="LysM"/>
    <property type="match status" value="1"/>
</dbReference>
<dbReference type="EMBL" id="CP060825">
    <property type="protein sequence ID" value="QNP62078.1"/>
    <property type="molecule type" value="Genomic_DNA"/>
</dbReference>
<dbReference type="Pfam" id="PF00656">
    <property type="entry name" value="Peptidase_C14"/>
    <property type="match status" value="1"/>
</dbReference>
<name>A0A7H0HNG2_9ACTN</name>
<dbReference type="InterPro" id="IPR036365">
    <property type="entry name" value="PGBD-like_sf"/>
</dbReference>
<dbReference type="RefSeq" id="WP_187739279.1">
    <property type="nucleotide sequence ID" value="NZ_CP060825.1"/>
</dbReference>
<feature type="domain" description="LysM" evidence="2">
    <location>
        <begin position="782"/>
        <end position="826"/>
    </location>
</feature>
<feature type="region of interest" description="Disordered" evidence="1">
    <location>
        <begin position="925"/>
        <end position="949"/>
    </location>
</feature>
<accession>A0A7H0HNG2</accession>
<proteinExistence type="predicted"/>
<dbReference type="SMART" id="SM00257">
    <property type="entry name" value="LysM"/>
    <property type="match status" value="1"/>
</dbReference>
<dbReference type="InterPro" id="IPR036366">
    <property type="entry name" value="PGBDSf"/>
</dbReference>
<dbReference type="Pfam" id="PF01476">
    <property type="entry name" value="LysM"/>
    <property type="match status" value="1"/>
</dbReference>
<dbReference type="Gene3D" id="3.40.50.1460">
    <property type="match status" value="1"/>
</dbReference>
<organism evidence="3 4">
    <name type="scientific">Streptomyces genisteinicus</name>
    <dbReference type="NCBI Taxonomy" id="2768068"/>
    <lineage>
        <taxon>Bacteria</taxon>
        <taxon>Bacillati</taxon>
        <taxon>Actinomycetota</taxon>
        <taxon>Actinomycetes</taxon>
        <taxon>Kitasatosporales</taxon>
        <taxon>Streptomycetaceae</taxon>
        <taxon>Streptomyces</taxon>
    </lineage>
</organism>
<dbReference type="Gene3D" id="3.10.350.10">
    <property type="entry name" value="LysM domain"/>
    <property type="match status" value="1"/>
</dbReference>
<dbReference type="GO" id="GO:0004197">
    <property type="term" value="F:cysteine-type endopeptidase activity"/>
    <property type="evidence" value="ECO:0007669"/>
    <property type="project" value="InterPro"/>
</dbReference>
<dbReference type="SUPFAM" id="SSF52129">
    <property type="entry name" value="Caspase-like"/>
    <property type="match status" value="1"/>
</dbReference>
<evidence type="ECO:0000256" key="1">
    <source>
        <dbReference type="SAM" id="MobiDB-lite"/>
    </source>
</evidence>
<dbReference type="KEGG" id="sgj:IAG43_03485"/>
<keyword evidence="4" id="KW-1185">Reference proteome</keyword>
<dbReference type="NCBIfam" id="NF047832">
    <property type="entry name" value="caspase_w_EACC1"/>
    <property type="match status" value="1"/>
</dbReference>